<evidence type="ECO:0000259" key="8">
    <source>
        <dbReference type="PROSITE" id="PS51379"/>
    </source>
</evidence>
<evidence type="ECO:0000256" key="6">
    <source>
        <dbReference type="ARBA" id="ARBA00023004"/>
    </source>
</evidence>
<dbReference type="PANTHER" id="PTHR11748">
    <property type="entry name" value="D-LACTATE DEHYDROGENASE"/>
    <property type="match status" value="1"/>
</dbReference>
<feature type="domain" description="FAD-binding PCMH-type" evidence="9">
    <location>
        <begin position="40"/>
        <end position="257"/>
    </location>
</feature>
<dbReference type="Gene3D" id="1.10.1060.10">
    <property type="entry name" value="Alpha-helical ferredoxin"/>
    <property type="match status" value="1"/>
</dbReference>
<dbReference type="InterPro" id="IPR006094">
    <property type="entry name" value="Oxid_FAD_bind_N"/>
</dbReference>
<dbReference type="SUPFAM" id="SSF56176">
    <property type="entry name" value="FAD-binding/transporter-associated domain-like"/>
    <property type="match status" value="1"/>
</dbReference>
<dbReference type="InterPro" id="IPR016164">
    <property type="entry name" value="FAD-linked_Oxase-like_C"/>
</dbReference>
<dbReference type="InterPro" id="IPR016166">
    <property type="entry name" value="FAD-bd_PCMH"/>
</dbReference>
<reference evidence="10 11" key="1">
    <citation type="submission" date="2017-05" db="EMBL/GenBank/DDBJ databases">
        <title>Complete genome sequence of Corynebacterium striatum KC-Na-1 isolated from Neophocaena asiaeorientalis in Korea.</title>
        <authorList>
            <person name="Kim J.H."/>
            <person name="Lee K."/>
        </authorList>
    </citation>
    <scope>NUCLEOTIDE SEQUENCE [LARGE SCALE GENOMIC DNA]</scope>
    <source>
        <strain evidence="10 11">KC-Na-01</strain>
    </source>
</reference>
<dbReference type="InterPro" id="IPR016169">
    <property type="entry name" value="FAD-bd_PCMH_sub2"/>
</dbReference>
<evidence type="ECO:0000313" key="10">
    <source>
        <dbReference type="EMBL" id="ART21534.1"/>
    </source>
</evidence>
<protein>
    <submittedName>
        <fullName evidence="10">FAD-binding oxidoreductase</fullName>
    </submittedName>
</protein>
<organism evidence="10 11">
    <name type="scientific">Corynebacterium striatum</name>
    <dbReference type="NCBI Taxonomy" id="43770"/>
    <lineage>
        <taxon>Bacteria</taxon>
        <taxon>Bacillati</taxon>
        <taxon>Actinomycetota</taxon>
        <taxon>Actinomycetes</taxon>
        <taxon>Mycobacteriales</taxon>
        <taxon>Corynebacteriaceae</taxon>
        <taxon>Corynebacterium</taxon>
    </lineage>
</organism>
<keyword evidence="4" id="KW-0274">FAD</keyword>
<dbReference type="InterPro" id="IPR017900">
    <property type="entry name" value="4Fe4S_Fe_S_CS"/>
</dbReference>
<dbReference type="GO" id="GO:0046872">
    <property type="term" value="F:metal ion binding"/>
    <property type="evidence" value="ECO:0007669"/>
    <property type="project" value="UniProtKB-KW"/>
</dbReference>
<dbReference type="GO" id="GO:0004458">
    <property type="term" value="F:D-lactate dehydrogenase (cytochrome) activity"/>
    <property type="evidence" value="ECO:0007669"/>
    <property type="project" value="TreeGrafter"/>
</dbReference>
<dbReference type="InterPro" id="IPR017896">
    <property type="entry name" value="4Fe4S_Fe-S-bd"/>
</dbReference>
<feature type="domain" description="4Fe-4S ferredoxin-type" evidence="8">
    <location>
        <begin position="599"/>
        <end position="628"/>
    </location>
</feature>
<dbReference type="PANTHER" id="PTHR11748:SF119">
    <property type="entry name" value="D-2-HYDROXYGLUTARATE DEHYDROGENASE"/>
    <property type="match status" value="1"/>
</dbReference>
<evidence type="ECO:0000256" key="7">
    <source>
        <dbReference type="ARBA" id="ARBA00023014"/>
    </source>
</evidence>
<proteinExistence type="predicted"/>
<evidence type="ECO:0000256" key="4">
    <source>
        <dbReference type="ARBA" id="ARBA00022827"/>
    </source>
</evidence>
<dbReference type="SUPFAM" id="SSF55103">
    <property type="entry name" value="FAD-linked oxidases, C-terminal domain"/>
    <property type="match status" value="1"/>
</dbReference>
<dbReference type="Pfam" id="PF01565">
    <property type="entry name" value="FAD_binding_4"/>
    <property type="match status" value="1"/>
</dbReference>
<sequence length="995" mass="107376">MTNTIHFNRLDPSVYSKIARTNLRTDMASRAAYTSDASIFRRVPAAILEPHNVDEIRDGLDIAKAKGWKVVGRGGGTSVAGNAIGEGLIIDTSRYFNRILDIDVAKRTATIEPGVVADALRDAALPHGLTYGPDPSTHSRCTVGGMVANNACGSHSVAFGTAAENLVDVTIMLADGREVTFSEGGCDDPEIDAQLKALVEDNAALIDAELGRFPRQVSGYGLHYLLERNGFDTAKALAGSEGTTGIITKLTVKLVTVPKVKALAVLAFDTVFDAAAAAAKLRLPDVATIEGMGGDLLGALRSKVGQEHAGENLPGNRKGIEAGGWLYCEVGAPSLEQALARAQEVATAVEIVDYVVVHEHKEMRELWRIREASAGIVTRLPDGGEAWPNWEDSAVPPENLADYLRDLYALMDKYELRGIPFGHFGEGCVHVRISFNFGTEEGVKQFESFMNEAAELVSSYGGSLSGEHGDGRARSALLDRMYSDEMRALFEQFKEIFDPENFFNPGVLVKADAVTQGLRMAPGQRRFELTPVHALSHDKGSMVNAINRCVGVSACRSETGSMCPSFQITGDEMHSTRGRARMFSEMFRGESIQGGFDSKEVEEALDLCLSCKACVSECPVNVDMATYKAEFLHNHYKGKLRPGAHYVMGWLPLLGYIAHKIPLLPTLIDKAMSTKGLDKLIAKVGGLDSNRPLIHFAHTSLRKWHKQHTPVAALDDVAHNGTANNGTSNNNDKATVPPLADNERTVVLWPDSFNSSLGTSPATAAVEVLESLGYTVEIPQEFVCCGLTWHSTGQLDMTQRVLKQTAKVMKPYLDRGLQVIGVEPSCTVMLQHEAAELCDDPTYGAVIKNLARNTHSFSEFIAKRLEQFVAAGVIAPGDVSALTQVHCHEKSLGDPQHSAAVLRALGIKEEQIATGCCGLAGNWGFEKGHAEVSMALGERELFPKVRKAATEGKVLIADGFSCRTQIEQGTGTNAQHIAEIVRGILDEGQVRGCGV</sequence>
<comment type="cofactor">
    <cofactor evidence="1">
        <name>FAD</name>
        <dbReference type="ChEBI" id="CHEBI:57692"/>
    </cofactor>
</comment>
<dbReference type="Pfam" id="PF13183">
    <property type="entry name" value="Fer4_8"/>
    <property type="match status" value="1"/>
</dbReference>
<dbReference type="RefSeq" id="WP_086891611.1">
    <property type="nucleotide sequence ID" value="NZ_CP021252.1"/>
</dbReference>
<dbReference type="KEGG" id="cstr:CBE89_08480"/>
<evidence type="ECO:0000313" key="11">
    <source>
        <dbReference type="Proteomes" id="UP000250197"/>
    </source>
</evidence>
<dbReference type="SUPFAM" id="SSF46548">
    <property type="entry name" value="alpha-helical ferredoxin"/>
    <property type="match status" value="1"/>
</dbReference>
<dbReference type="Pfam" id="PF02913">
    <property type="entry name" value="FAD-oxidase_C"/>
    <property type="match status" value="1"/>
</dbReference>
<dbReference type="InterPro" id="IPR036318">
    <property type="entry name" value="FAD-bd_PCMH-like_sf"/>
</dbReference>
<keyword evidence="2" id="KW-0285">Flavoprotein</keyword>
<dbReference type="GO" id="GO:1903457">
    <property type="term" value="P:lactate catabolic process"/>
    <property type="evidence" value="ECO:0007669"/>
    <property type="project" value="TreeGrafter"/>
</dbReference>
<keyword evidence="3" id="KW-0479">Metal-binding</keyword>
<evidence type="ECO:0000259" key="9">
    <source>
        <dbReference type="PROSITE" id="PS51387"/>
    </source>
</evidence>
<dbReference type="PROSITE" id="PS00198">
    <property type="entry name" value="4FE4S_FER_1"/>
    <property type="match status" value="1"/>
</dbReference>
<gene>
    <name evidence="10" type="ORF">CBE89_08480</name>
</gene>
<dbReference type="Pfam" id="PF02754">
    <property type="entry name" value="CCG"/>
    <property type="match status" value="1"/>
</dbReference>
<dbReference type="InterPro" id="IPR009051">
    <property type="entry name" value="Helical_ferredxn"/>
</dbReference>
<keyword evidence="7" id="KW-0411">Iron-sulfur</keyword>
<accession>A0A2Z2J421</accession>
<dbReference type="PROSITE" id="PS51379">
    <property type="entry name" value="4FE4S_FER_2"/>
    <property type="match status" value="1"/>
</dbReference>
<dbReference type="InterPro" id="IPR004017">
    <property type="entry name" value="Cys_rich_dom"/>
</dbReference>
<dbReference type="Gene3D" id="3.30.465.10">
    <property type="match status" value="1"/>
</dbReference>
<dbReference type="InterPro" id="IPR004113">
    <property type="entry name" value="FAD-bd_oxidored_4_C"/>
</dbReference>
<evidence type="ECO:0000256" key="5">
    <source>
        <dbReference type="ARBA" id="ARBA00023002"/>
    </source>
</evidence>
<dbReference type="AlphaFoldDB" id="A0A2Z2J421"/>
<dbReference type="GO" id="GO:0051536">
    <property type="term" value="F:iron-sulfur cluster binding"/>
    <property type="evidence" value="ECO:0007669"/>
    <property type="project" value="UniProtKB-KW"/>
</dbReference>
<dbReference type="Proteomes" id="UP000250197">
    <property type="component" value="Chromosome"/>
</dbReference>
<dbReference type="EMBL" id="CP021252">
    <property type="protein sequence ID" value="ART21534.1"/>
    <property type="molecule type" value="Genomic_DNA"/>
</dbReference>
<keyword evidence="5" id="KW-0560">Oxidoreductase</keyword>
<dbReference type="PROSITE" id="PS51387">
    <property type="entry name" value="FAD_PCMH"/>
    <property type="match status" value="1"/>
</dbReference>
<evidence type="ECO:0000256" key="3">
    <source>
        <dbReference type="ARBA" id="ARBA00022723"/>
    </source>
</evidence>
<dbReference type="GO" id="GO:0008720">
    <property type="term" value="F:D-lactate dehydrogenase (NAD+) activity"/>
    <property type="evidence" value="ECO:0007669"/>
    <property type="project" value="TreeGrafter"/>
</dbReference>
<name>A0A2Z2J421_CORST</name>
<dbReference type="Gene3D" id="3.30.70.2740">
    <property type="match status" value="1"/>
</dbReference>
<dbReference type="GO" id="GO:0071949">
    <property type="term" value="F:FAD binding"/>
    <property type="evidence" value="ECO:0007669"/>
    <property type="project" value="InterPro"/>
</dbReference>
<evidence type="ECO:0000256" key="2">
    <source>
        <dbReference type="ARBA" id="ARBA00022630"/>
    </source>
</evidence>
<keyword evidence="6" id="KW-0408">Iron</keyword>
<evidence type="ECO:0000256" key="1">
    <source>
        <dbReference type="ARBA" id="ARBA00001974"/>
    </source>
</evidence>